<dbReference type="AlphaFoldDB" id="T0YXJ1"/>
<dbReference type="InterPro" id="IPR006102">
    <property type="entry name" value="Ig-like_GH2"/>
</dbReference>
<accession>T0YXJ1</accession>
<reference evidence="2" key="2">
    <citation type="journal article" date="2014" name="ISME J.">
        <title>Microbial stratification in low pH oxic and suboxic macroscopic growths along an acid mine drainage.</title>
        <authorList>
            <person name="Mendez-Garcia C."/>
            <person name="Mesa V."/>
            <person name="Sprenger R.R."/>
            <person name="Richter M."/>
            <person name="Diez M.S."/>
            <person name="Solano J."/>
            <person name="Bargiela R."/>
            <person name="Golyshina O.V."/>
            <person name="Manteca A."/>
            <person name="Ramos J.L."/>
            <person name="Gallego J.R."/>
            <person name="Llorente I."/>
            <person name="Martins Dos Santos V.A."/>
            <person name="Jensen O.N."/>
            <person name="Pelaez A.I."/>
            <person name="Sanchez J."/>
            <person name="Ferrer M."/>
        </authorList>
    </citation>
    <scope>NUCLEOTIDE SEQUENCE</scope>
</reference>
<keyword evidence="2" id="KW-0378">Hydrolase</keyword>
<feature type="domain" description="Glycoside hydrolase family 2 immunoglobulin-like beta-sandwich" evidence="1">
    <location>
        <begin position="88"/>
        <end position="187"/>
    </location>
</feature>
<reference evidence="2" key="1">
    <citation type="submission" date="2013-08" db="EMBL/GenBank/DDBJ databases">
        <authorList>
            <person name="Mendez C."/>
            <person name="Richter M."/>
            <person name="Ferrer M."/>
            <person name="Sanchez J."/>
        </authorList>
    </citation>
    <scope>NUCLEOTIDE SEQUENCE</scope>
</reference>
<gene>
    <name evidence="2" type="ORF">B1A_17403</name>
</gene>
<evidence type="ECO:0000313" key="2">
    <source>
        <dbReference type="EMBL" id="EQD37783.1"/>
    </source>
</evidence>
<dbReference type="EMBL" id="AUZX01012796">
    <property type="protein sequence ID" value="EQD37783.1"/>
    <property type="molecule type" value="Genomic_DNA"/>
</dbReference>
<dbReference type="PANTHER" id="PTHR43536:SF1">
    <property type="entry name" value="MANNOSYLGLYCOPROTEIN ENDO-BETA-MANNOSIDASE"/>
    <property type="match status" value="1"/>
</dbReference>
<dbReference type="InterPro" id="IPR043534">
    <property type="entry name" value="EBDG/EBM"/>
</dbReference>
<dbReference type="SUPFAM" id="SSF49303">
    <property type="entry name" value="beta-Galactosidase/glucuronidase domain"/>
    <property type="match status" value="1"/>
</dbReference>
<protein>
    <submittedName>
        <fullName evidence="2">Glycosyl hydrolase</fullName>
    </submittedName>
</protein>
<dbReference type="Gene3D" id="2.60.40.10">
    <property type="entry name" value="Immunoglobulins"/>
    <property type="match status" value="1"/>
</dbReference>
<dbReference type="GO" id="GO:0004553">
    <property type="term" value="F:hydrolase activity, hydrolyzing O-glycosyl compounds"/>
    <property type="evidence" value="ECO:0007669"/>
    <property type="project" value="InterPro"/>
</dbReference>
<organism evidence="2">
    <name type="scientific">mine drainage metagenome</name>
    <dbReference type="NCBI Taxonomy" id="410659"/>
    <lineage>
        <taxon>unclassified sequences</taxon>
        <taxon>metagenomes</taxon>
        <taxon>ecological metagenomes</taxon>
    </lineage>
</organism>
<comment type="caution">
    <text evidence="2">The sequence shown here is derived from an EMBL/GenBank/DDBJ whole genome shotgun (WGS) entry which is preliminary data.</text>
</comment>
<name>T0YXJ1_9ZZZZ</name>
<evidence type="ECO:0000259" key="1">
    <source>
        <dbReference type="Pfam" id="PF00703"/>
    </source>
</evidence>
<dbReference type="InterPro" id="IPR036156">
    <property type="entry name" value="Beta-gal/glucu_dom_sf"/>
</dbReference>
<feature type="non-terminal residue" evidence="2">
    <location>
        <position position="262"/>
    </location>
</feature>
<proteinExistence type="predicted"/>
<dbReference type="GO" id="GO:0005975">
    <property type="term" value="P:carbohydrate metabolic process"/>
    <property type="evidence" value="ECO:0007669"/>
    <property type="project" value="InterPro"/>
</dbReference>
<dbReference type="Pfam" id="PF00703">
    <property type="entry name" value="Glyco_hydro_2"/>
    <property type="match status" value="1"/>
</dbReference>
<sequence length="262" mass="28355">MLAVRVAPPPHPGIPYEKSIAAGPGNNGGALALDGPTFIATGGWDWMPVVPDRDIGIWQRVVIHASRRLLLRAPHVITRLPLPRRRPADVTIAVSVVNRNPGAVPATLVARFGGITVRKQLRVAPGTTRVRLTPAVFPALRVRHPHLWWPNGYGAPYLYKLSLAVYERPAAGVNRLSDRRTLHFGIREITYGLSLFDGKGRLRRVVVDPTAGTLAGTPDLINVSHRAIKRTPNGWAASLTAAGEHSAAVRPSPDTSLSPYLV</sequence>
<dbReference type="InterPro" id="IPR013783">
    <property type="entry name" value="Ig-like_fold"/>
</dbReference>
<dbReference type="PANTHER" id="PTHR43536">
    <property type="entry name" value="MANNOSYLGLYCOPROTEIN ENDO-BETA-MANNOSIDASE"/>
    <property type="match status" value="1"/>
</dbReference>